<dbReference type="EMBL" id="SRRZ01000117">
    <property type="protein sequence ID" value="NQE37178.1"/>
    <property type="molecule type" value="Genomic_DNA"/>
</dbReference>
<sequence length="112" mass="12384">MKSTLCSPQPTATKSDSVDAEAIDACTALAWVELVALDASALTGDDWLALCDDIDSGEIYRCWFLWRDREVSGNWEAYDPLSDRRFVAKEKVLLKAAIDSLEDARNLATAKL</sequence>
<protein>
    <submittedName>
        <fullName evidence="1">Uncharacterized protein</fullName>
    </submittedName>
</protein>
<name>A0ABX2D3V2_9CYAN</name>
<dbReference type="RefSeq" id="WP_172191021.1">
    <property type="nucleotide sequence ID" value="NZ_CAWPPK010000021.1"/>
</dbReference>
<organism evidence="1 2">
    <name type="scientific">Microcoleus asticus IPMA8</name>
    <dbReference type="NCBI Taxonomy" id="2563858"/>
    <lineage>
        <taxon>Bacteria</taxon>
        <taxon>Bacillati</taxon>
        <taxon>Cyanobacteriota</taxon>
        <taxon>Cyanophyceae</taxon>
        <taxon>Oscillatoriophycideae</taxon>
        <taxon>Oscillatoriales</taxon>
        <taxon>Microcoleaceae</taxon>
        <taxon>Microcoleus</taxon>
        <taxon>Microcoleus asticus</taxon>
    </lineage>
</organism>
<proteinExistence type="predicted"/>
<gene>
    <name evidence="1" type="ORF">E5S67_04946</name>
</gene>
<dbReference type="Proteomes" id="UP000702425">
    <property type="component" value="Unassembled WGS sequence"/>
</dbReference>
<evidence type="ECO:0000313" key="1">
    <source>
        <dbReference type="EMBL" id="NQE37178.1"/>
    </source>
</evidence>
<keyword evidence="2" id="KW-1185">Reference proteome</keyword>
<accession>A0ABX2D3V2</accession>
<reference evidence="1 2" key="1">
    <citation type="journal article" date="2020" name="Sci. Rep.">
        <title>A novel cyanobacterial geosmin producer, revising GeoA distribution and dispersion patterns in Bacteria.</title>
        <authorList>
            <person name="Churro C."/>
            <person name="Semedo-Aguiar A.P."/>
            <person name="Silva A.D."/>
            <person name="Pereira-Leal J.B."/>
            <person name="Leite R.B."/>
        </authorList>
    </citation>
    <scope>NUCLEOTIDE SEQUENCE [LARGE SCALE GENOMIC DNA]</scope>
    <source>
        <strain evidence="1 2">IPMA8</strain>
    </source>
</reference>
<comment type="caution">
    <text evidence="1">The sequence shown here is derived from an EMBL/GenBank/DDBJ whole genome shotgun (WGS) entry which is preliminary data.</text>
</comment>
<evidence type="ECO:0000313" key="2">
    <source>
        <dbReference type="Proteomes" id="UP000702425"/>
    </source>
</evidence>